<evidence type="ECO:0000313" key="4">
    <source>
        <dbReference type="Proteomes" id="UP000807469"/>
    </source>
</evidence>
<keyword evidence="2" id="KW-0732">Signal</keyword>
<gene>
    <name evidence="3" type="ORF">BDN70DRAFT_925859</name>
</gene>
<feature type="compositionally biased region" description="Low complexity" evidence="1">
    <location>
        <begin position="25"/>
        <end position="48"/>
    </location>
</feature>
<dbReference type="EMBL" id="MU155583">
    <property type="protein sequence ID" value="KAF9472066.1"/>
    <property type="molecule type" value="Genomic_DNA"/>
</dbReference>
<evidence type="ECO:0000256" key="2">
    <source>
        <dbReference type="SAM" id="SignalP"/>
    </source>
</evidence>
<dbReference type="Proteomes" id="UP000807469">
    <property type="component" value="Unassembled WGS sequence"/>
</dbReference>
<proteinExistence type="predicted"/>
<feature type="signal peptide" evidence="2">
    <location>
        <begin position="1"/>
        <end position="18"/>
    </location>
</feature>
<evidence type="ECO:0000256" key="1">
    <source>
        <dbReference type="SAM" id="MobiDB-lite"/>
    </source>
</evidence>
<organism evidence="3 4">
    <name type="scientific">Pholiota conissans</name>
    <dbReference type="NCBI Taxonomy" id="109636"/>
    <lineage>
        <taxon>Eukaryota</taxon>
        <taxon>Fungi</taxon>
        <taxon>Dikarya</taxon>
        <taxon>Basidiomycota</taxon>
        <taxon>Agaricomycotina</taxon>
        <taxon>Agaricomycetes</taxon>
        <taxon>Agaricomycetidae</taxon>
        <taxon>Agaricales</taxon>
        <taxon>Agaricineae</taxon>
        <taxon>Strophariaceae</taxon>
        <taxon>Pholiota</taxon>
    </lineage>
</organism>
<keyword evidence="4" id="KW-1185">Reference proteome</keyword>
<comment type="caution">
    <text evidence="3">The sequence shown here is derived from an EMBL/GenBank/DDBJ whole genome shotgun (WGS) entry which is preliminary data.</text>
</comment>
<evidence type="ECO:0000313" key="3">
    <source>
        <dbReference type="EMBL" id="KAF9472066.1"/>
    </source>
</evidence>
<accession>A0A9P5YQF0</accession>
<reference evidence="3" key="1">
    <citation type="submission" date="2020-11" db="EMBL/GenBank/DDBJ databases">
        <authorList>
            <consortium name="DOE Joint Genome Institute"/>
            <person name="Ahrendt S."/>
            <person name="Riley R."/>
            <person name="Andreopoulos W."/>
            <person name="Labutti K."/>
            <person name="Pangilinan J."/>
            <person name="Ruiz-Duenas F.J."/>
            <person name="Barrasa J.M."/>
            <person name="Sanchez-Garcia M."/>
            <person name="Camarero S."/>
            <person name="Miyauchi S."/>
            <person name="Serrano A."/>
            <person name="Linde D."/>
            <person name="Babiker R."/>
            <person name="Drula E."/>
            <person name="Ayuso-Fernandez I."/>
            <person name="Pacheco R."/>
            <person name="Padilla G."/>
            <person name="Ferreira P."/>
            <person name="Barriuso J."/>
            <person name="Kellner H."/>
            <person name="Castanera R."/>
            <person name="Alfaro M."/>
            <person name="Ramirez L."/>
            <person name="Pisabarro A.G."/>
            <person name="Kuo A."/>
            <person name="Tritt A."/>
            <person name="Lipzen A."/>
            <person name="He G."/>
            <person name="Yan M."/>
            <person name="Ng V."/>
            <person name="Cullen D."/>
            <person name="Martin F."/>
            <person name="Rosso M.-N."/>
            <person name="Henrissat B."/>
            <person name="Hibbett D."/>
            <person name="Martinez A.T."/>
            <person name="Grigoriev I.V."/>
        </authorList>
    </citation>
    <scope>NUCLEOTIDE SEQUENCE</scope>
    <source>
        <strain evidence="3">CIRM-BRFM 674</strain>
    </source>
</reference>
<feature type="region of interest" description="Disordered" evidence="1">
    <location>
        <begin position="24"/>
        <end position="51"/>
    </location>
</feature>
<sequence>MLTPYALSMCVLVARGQAAMVLGQGTSSSSSGEGDDSSTPGGSDNPPGVDETLVSKLAEPYWYWYQRLEAVRSKKDPMGNPKSQIHSLHTFANTGKLAACASEKKLGFNRRTQSHILGPIMILWTQEQ</sequence>
<feature type="chain" id="PRO_5040141948" evidence="2">
    <location>
        <begin position="19"/>
        <end position="128"/>
    </location>
</feature>
<name>A0A9P5YQF0_9AGAR</name>
<protein>
    <submittedName>
        <fullName evidence="3">Uncharacterized protein</fullName>
    </submittedName>
</protein>
<dbReference type="AlphaFoldDB" id="A0A9P5YQF0"/>